<sequence>MLLLSAEAAFKPGGPFFGEFTSENLSQGFIPGRPSLAYKGCGYSIFCTELSVGIIGIYGIGSHASYPHIHELLLHADTVLQAYTFVESLEREVFDERYAVYLYVVDLRTELDGLCFLASYNAMIVAALLFVGRRGETTSSGCCSTQSQTEITPSGCCGNIENSDNAEEPSSCCGSPQPATCCPSETERNPSNSCCGN</sequence>
<dbReference type="HOGENOM" id="CLU_1382900_0_0_10"/>
<name>F9Z7C8_ODOSD</name>
<proteinExistence type="predicted"/>
<reference evidence="1 2" key="1">
    <citation type="journal article" date="2011" name="Stand. Genomic Sci.">
        <title>Complete genome sequence of Odoribacter splanchnicus type strain (1651/6).</title>
        <authorList>
            <consortium name="US DOE Joint Genome Institute (JGI-PGF)"/>
            <person name="Goker M."/>
            <person name="Gronow S."/>
            <person name="Zeytun A."/>
            <person name="Nolan M."/>
            <person name="Lucas S."/>
            <person name="Lapidus A."/>
            <person name="Hammon N."/>
            <person name="Deshpande S."/>
            <person name="Cheng J.F."/>
            <person name="Pitluck S."/>
            <person name="Liolios K."/>
            <person name="Pagani I."/>
            <person name="Ivanova N."/>
            <person name="Mavromatis K."/>
            <person name="Ovchinikova G."/>
            <person name="Pati A."/>
            <person name="Tapia R."/>
            <person name="Han C."/>
            <person name="Goodwin L."/>
            <person name="Chen A."/>
            <person name="Palaniappan K."/>
            <person name="Land M."/>
            <person name="Hauser L."/>
            <person name="Jeffries C.D."/>
            <person name="Brambilla E.M."/>
            <person name="Rohde M."/>
            <person name="Detter J.C."/>
            <person name="Woyke T."/>
            <person name="Bristow J."/>
            <person name="Markowitz V."/>
            <person name="Hugenholtz P."/>
            <person name="Eisen J.A."/>
            <person name="Kyrpides N.C."/>
            <person name="Klenk H.P."/>
        </authorList>
    </citation>
    <scope>NUCLEOTIDE SEQUENCE [LARGE SCALE GENOMIC DNA]</scope>
    <source>
        <strain evidence="2">ATCC 29572 / DSM 20712 / JCM 15291 / NCTC 10825 / 1651/6</strain>
    </source>
</reference>
<keyword evidence="2" id="KW-1185">Reference proteome</keyword>
<dbReference type="Proteomes" id="UP000006657">
    <property type="component" value="Chromosome"/>
</dbReference>
<gene>
    <name evidence="1" type="ordered locus">Odosp_0686</name>
</gene>
<dbReference type="eggNOG" id="ENOG502ZJGM">
    <property type="taxonomic scope" value="Bacteria"/>
</dbReference>
<evidence type="ECO:0000313" key="2">
    <source>
        <dbReference type="Proteomes" id="UP000006657"/>
    </source>
</evidence>
<dbReference type="KEGG" id="osp:Odosp_0686"/>
<accession>F9Z7C8</accession>
<evidence type="ECO:0000313" key="1">
    <source>
        <dbReference type="EMBL" id="ADY31765.1"/>
    </source>
</evidence>
<dbReference type="PaxDb" id="709991-Odosp_0686"/>
<dbReference type="AlphaFoldDB" id="F9Z7C8"/>
<protein>
    <submittedName>
        <fullName evidence="1">Uncharacterized protein</fullName>
    </submittedName>
</protein>
<dbReference type="EMBL" id="CP002544">
    <property type="protein sequence ID" value="ADY31765.1"/>
    <property type="molecule type" value="Genomic_DNA"/>
</dbReference>
<organism evidence="1 2">
    <name type="scientific">Odoribacter splanchnicus (strain ATCC 29572 / DSM 20712 / CIP 104287 / JCM 15291 / NCTC 10825 / 1651/6)</name>
    <name type="common">Bacteroides splanchnicus</name>
    <dbReference type="NCBI Taxonomy" id="709991"/>
    <lineage>
        <taxon>Bacteria</taxon>
        <taxon>Pseudomonadati</taxon>
        <taxon>Bacteroidota</taxon>
        <taxon>Bacteroidia</taxon>
        <taxon>Bacteroidales</taxon>
        <taxon>Odoribacteraceae</taxon>
        <taxon>Odoribacter</taxon>
    </lineage>
</organism>